<keyword evidence="4" id="KW-1185">Reference proteome</keyword>
<name>A0A5C3NEG4_9AGAM</name>
<gene>
    <name evidence="3" type="ORF">OE88DRAFT_1651634</name>
</gene>
<dbReference type="AlphaFoldDB" id="A0A5C3NEG4"/>
<keyword evidence="2" id="KW-0812">Transmembrane</keyword>
<keyword evidence="2" id="KW-1133">Transmembrane helix</keyword>
<evidence type="ECO:0000256" key="2">
    <source>
        <dbReference type="SAM" id="Phobius"/>
    </source>
</evidence>
<feature type="compositionally biased region" description="Low complexity" evidence="1">
    <location>
        <begin position="19"/>
        <end position="29"/>
    </location>
</feature>
<protein>
    <submittedName>
        <fullName evidence="3">Uncharacterized protein</fullName>
    </submittedName>
</protein>
<reference evidence="3 4" key="1">
    <citation type="journal article" date="2019" name="Nat. Ecol. Evol.">
        <title>Megaphylogeny resolves global patterns of mushroom evolution.</title>
        <authorList>
            <person name="Varga T."/>
            <person name="Krizsan K."/>
            <person name="Foldi C."/>
            <person name="Dima B."/>
            <person name="Sanchez-Garcia M."/>
            <person name="Sanchez-Ramirez S."/>
            <person name="Szollosi G.J."/>
            <person name="Szarkandi J.G."/>
            <person name="Papp V."/>
            <person name="Albert L."/>
            <person name="Andreopoulos W."/>
            <person name="Angelini C."/>
            <person name="Antonin V."/>
            <person name="Barry K.W."/>
            <person name="Bougher N.L."/>
            <person name="Buchanan P."/>
            <person name="Buyck B."/>
            <person name="Bense V."/>
            <person name="Catcheside P."/>
            <person name="Chovatia M."/>
            <person name="Cooper J."/>
            <person name="Damon W."/>
            <person name="Desjardin D."/>
            <person name="Finy P."/>
            <person name="Geml J."/>
            <person name="Haridas S."/>
            <person name="Hughes K."/>
            <person name="Justo A."/>
            <person name="Karasinski D."/>
            <person name="Kautmanova I."/>
            <person name="Kiss B."/>
            <person name="Kocsube S."/>
            <person name="Kotiranta H."/>
            <person name="LaButti K.M."/>
            <person name="Lechner B.E."/>
            <person name="Liimatainen K."/>
            <person name="Lipzen A."/>
            <person name="Lukacs Z."/>
            <person name="Mihaltcheva S."/>
            <person name="Morgado L.N."/>
            <person name="Niskanen T."/>
            <person name="Noordeloos M.E."/>
            <person name="Ohm R.A."/>
            <person name="Ortiz-Santana B."/>
            <person name="Ovrebo C."/>
            <person name="Racz N."/>
            <person name="Riley R."/>
            <person name="Savchenko A."/>
            <person name="Shiryaev A."/>
            <person name="Soop K."/>
            <person name="Spirin V."/>
            <person name="Szebenyi C."/>
            <person name="Tomsovsky M."/>
            <person name="Tulloss R.E."/>
            <person name="Uehling J."/>
            <person name="Grigoriev I.V."/>
            <person name="Vagvolgyi C."/>
            <person name="Papp T."/>
            <person name="Martin F.M."/>
            <person name="Miettinen O."/>
            <person name="Hibbett D.S."/>
            <person name="Nagy L.G."/>
        </authorList>
    </citation>
    <scope>NUCLEOTIDE SEQUENCE [LARGE SCALE GENOMIC DNA]</scope>
    <source>
        <strain evidence="3 4">OMC1185</strain>
    </source>
</reference>
<dbReference type="OrthoDB" id="3259540at2759"/>
<accession>A0A5C3NEG4</accession>
<organism evidence="3 4">
    <name type="scientific">Heliocybe sulcata</name>
    <dbReference type="NCBI Taxonomy" id="5364"/>
    <lineage>
        <taxon>Eukaryota</taxon>
        <taxon>Fungi</taxon>
        <taxon>Dikarya</taxon>
        <taxon>Basidiomycota</taxon>
        <taxon>Agaricomycotina</taxon>
        <taxon>Agaricomycetes</taxon>
        <taxon>Gloeophyllales</taxon>
        <taxon>Gloeophyllaceae</taxon>
        <taxon>Heliocybe</taxon>
    </lineage>
</organism>
<keyword evidence="2" id="KW-0472">Membrane</keyword>
<sequence>MIVDANKTPTSPPPPYTPELPTTSSSAPSQPQPQPHSQPPAHSHPAFGPTPLAQQQGTLLPYYDPRSMHSVQQAGVRARKRFIGAILWAFVVMFVAGMVTGAGVGTRMR</sequence>
<evidence type="ECO:0000313" key="3">
    <source>
        <dbReference type="EMBL" id="TFK55365.1"/>
    </source>
</evidence>
<feature type="region of interest" description="Disordered" evidence="1">
    <location>
        <begin position="1"/>
        <end position="60"/>
    </location>
</feature>
<evidence type="ECO:0000313" key="4">
    <source>
        <dbReference type="Proteomes" id="UP000305948"/>
    </source>
</evidence>
<proteinExistence type="predicted"/>
<dbReference type="EMBL" id="ML213504">
    <property type="protein sequence ID" value="TFK55365.1"/>
    <property type="molecule type" value="Genomic_DNA"/>
</dbReference>
<feature type="transmembrane region" description="Helical" evidence="2">
    <location>
        <begin position="82"/>
        <end position="104"/>
    </location>
</feature>
<dbReference type="Proteomes" id="UP000305948">
    <property type="component" value="Unassembled WGS sequence"/>
</dbReference>
<evidence type="ECO:0000256" key="1">
    <source>
        <dbReference type="SAM" id="MobiDB-lite"/>
    </source>
</evidence>